<feature type="transmembrane region" description="Helical" evidence="5">
    <location>
        <begin position="6"/>
        <end position="30"/>
    </location>
</feature>
<evidence type="ECO:0000256" key="5">
    <source>
        <dbReference type="SAM" id="Phobius"/>
    </source>
</evidence>
<dbReference type="AlphaFoldDB" id="A0A6L8Q696"/>
<dbReference type="EMBL" id="VJNE01000024">
    <property type="protein sequence ID" value="MZG28837.1"/>
    <property type="molecule type" value="Genomic_DNA"/>
</dbReference>
<evidence type="ECO:0000313" key="6">
    <source>
        <dbReference type="EMBL" id="MZG28837.1"/>
    </source>
</evidence>
<comment type="caution">
    <text evidence="6">The sequence shown here is derived from an EMBL/GenBank/DDBJ whole genome shotgun (WGS) entry which is preliminary data.</text>
</comment>
<organism evidence="6 7">
    <name type="scientific">Adlercreutzia equolifaciens</name>
    <dbReference type="NCBI Taxonomy" id="446660"/>
    <lineage>
        <taxon>Bacteria</taxon>
        <taxon>Bacillati</taxon>
        <taxon>Actinomycetota</taxon>
        <taxon>Coriobacteriia</taxon>
        <taxon>Eggerthellales</taxon>
        <taxon>Eggerthellaceae</taxon>
        <taxon>Adlercreutzia</taxon>
    </lineage>
</organism>
<sequence length="145" mass="15456">MEELAIQWQPVAVAAVMMILDILTGFAGAVKCKTIESGKMREGLWHKAGFFGLIALAFVYEVGALWLNFEVAEVGIGVSVPDLPAVGAVCLFIVATEVVSICENLCALNPVIAQLPVIKTLKPHDPDAADLTVEIEDEHATGARL</sequence>
<dbReference type="GO" id="GO:0016020">
    <property type="term" value="C:membrane"/>
    <property type="evidence" value="ECO:0007669"/>
    <property type="project" value="UniProtKB-SubCell"/>
</dbReference>
<feature type="transmembrane region" description="Helical" evidence="5">
    <location>
        <begin position="50"/>
        <end position="69"/>
    </location>
</feature>
<dbReference type="InterPro" id="IPR006480">
    <property type="entry name" value="Phage_holin_4_1"/>
</dbReference>
<protein>
    <submittedName>
        <fullName evidence="6">Phage holin family protein</fullName>
    </submittedName>
</protein>
<gene>
    <name evidence="6" type="ORF">FM068_09640</name>
</gene>
<evidence type="ECO:0000256" key="2">
    <source>
        <dbReference type="ARBA" id="ARBA00022692"/>
    </source>
</evidence>
<proteinExistence type="predicted"/>
<evidence type="ECO:0000313" key="7">
    <source>
        <dbReference type="Proteomes" id="UP000472380"/>
    </source>
</evidence>
<evidence type="ECO:0000256" key="3">
    <source>
        <dbReference type="ARBA" id="ARBA00022989"/>
    </source>
</evidence>
<reference evidence="6 7" key="1">
    <citation type="submission" date="2019-07" db="EMBL/GenBank/DDBJ databases">
        <title>Draft genome sequence of Adlercreutzia equolifaciens IPLA 37004, a human intestinal strain that does not produces equol from daidzein.</title>
        <authorList>
            <person name="Vazquez L."/>
            <person name="Florez A.B."/>
            <person name="Mayo B."/>
        </authorList>
    </citation>
    <scope>NUCLEOTIDE SEQUENCE [LARGE SCALE GENOMIC DNA]</scope>
    <source>
        <strain evidence="6 7">IPLA 37004</strain>
    </source>
</reference>
<name>A0A6L8Q696_9ACTN</name>
<accession>A0A6L8Q696</accession>
<keyword evidence="2 5" id="KW-0812">Transmembrane</keyword>
<evidence type="ECO:0000256" key="4">
    <source>
        <dbReference type="ARBA" id="ARBA00023136"/>
    </source>
</evidence>
<evidence type="ECO:0000256" key="1">
    <source>
        <dbReference type="ARBA" id="ARBA00004141"/>
    </source>
</evidence>
<keyword evidence="3 5" id="KW-1133">Transmembrane helix</keyword>
<dbReference type="Proteomes" id="UP000472380">
    <property type="component" value="Unassembled WGS sequence"/>
</dbReference>
<dbReference type="RefSeq" id="WP_161128270.1">
    <property type="nucleotide sequence ID" value="NZ_VJNE01000024.1"/>
</dbReference>
<keyword evidence="4 5" id="KW-0472">Membrane</keyword>
<dbReference type="Pfam" id="PF05105">
    <property type="entry name" value="Phage_holin_4_1"/>
    <property type="match status" value="1"/>
</dbReference>
<comment type="subcellular location">
    <subcellularLocation>
        <location evidence="1">Membrane</location>
        <topology evidence="1">Multi-pass membrane protein</topology>
    </subcellularLocation>
</comment>